<gene>
    <name evidence="1" type="ORF">QFW96_09535</name>
</gene>
<dbReference type="Proteomes" id="UP001237595">
    <property type="component" value="Unassembled WGS sequence"/>
</dbReference>
<dbReference type="RefSeq" id="WP_281455219.1">
    <property type="nucleotide sequence ID" value="NZ_JASAOF010000004.1"/>
</dbReference>
<proteinExistence type="predicted"/>
<organism evidence="1 2">
    <name type="scientific">Saccharopolyspora ipomoeae</name>
    <dbReference type="NCBI Taxonomy" id="3042027"/>
    <lineage>
        <taxon>Bacteria</taxon>
        <taxon>Bacillati</taxon>
        <taxon>Actinomycetota</taxon>
        <taxon>Actinomycetes</taxon>
        <taxon>Pseudonocardiales</taxon>
        <taxon>Pseudonocardiaceae</taxon>
        <taxon>Saccharopolyspora</taxon>
    </lineage>
</organism>
<sequence length="74" mass="8473">MISSGRHPKKAIAEAIKHAREQGLIVIERHGGHRWGVIVCMRCKGRFSVWCTPRVPENDAAKIHRFCARHRECS</sequence>
<protein>
    <submittedName>
        <fullName evidence="1">Uncharacterized protein</fullName>
    </submittedName>
</protein>
<evidence type="ECO:0000313" key="1">
    <source>
        <dbReference type="EMBL" id="MDI2028853.1"/>
    </source>
</evidence>
<reference evidence="1 2" key="1">
    <citation type="submission" date="2023-04" db="EMBL/GenBank/DDBJ databases">
        <title>Draft genome sequence of Saccharopolyspora sp. TS4A08 isolated from sweet potato rhizospheric soil.</title>
        <authorList>
            <person name="Suksaard P."/>
            <person name="Duangmal K."/>
        </authorList>
    </citation>
    <scope>NUCLEOTIDE SEQUENCE [LARGE SCALE GENOMIC DNA]</scope>
    <source>
        <strain evidence="1 2">TS4A08</strain>
    </source>
</reference>
<name>A0ABT6PMH5_9PSEU</name>
<accession>A0ABT6PMH5</accession>
<comment type="caution">
    <text evidence="1">The sequence shown here is derived from an EMBL/GenBank/DDBJ whole genome shotgun (WGS) entry which is preliminary data.</text>
</comment>
<evidence type="ECO:0000313" key="2">
    <source>
        <dbReference type="Proteomes" id="UP001237595"/>
    </source>
</evidence>
<dbReference type="EMBL" id="JASAOF010000004">
    <property type="protein sequence ID" value="MDI2028853.1"/>
    <property type="molecule type" value="Genomic_DNA"/>
</dbReference>
<keyword evidence="2" id="KW-1185">Reference proteome</keyword>